<proteinExistence type="predicted"/>
<protein>
    <submittedName>
        <fullName evidence="1">Uncharacterized protein</fullName>
    </submittedName>
</protein>
<evidence type="ECO:0000313" key="1">
    <source>
        <dbReference type="EMBL" id="KKL62450.1"/>
    </source>
</evidence>
<comment type="caution">
    <text evidence="1">The sequence shown here is derived from an EMBL/GenBank/DDBJ whole genome shotgun (WGS) entry which is preliminary data.</text>
</comment>
<accession>A0A0F9FYK9</accession>
<dbReference type="AlphaFoldDB" id="A0A0F9FYK9"/>
<dbReference type="EMBL" id="LAZR01028488">
    <property type="protein sequence ID" value="KKL62450.1"/>
    <property type="molecule type" value="Genomic_DNA"/>
</dbReference>
<organism evidence="1">
    <name type="scientific">marine sediment metagenome</name>
    <dbReference type="NCBI Taxonomy" id="412755"/>
    <lineage>
        <taxon>unclassified sequences</taxon>
        <taxon>metagenomes</taxon>
        <taxon>ecological metagenomes</taxon>
    </lineage>
</organism>
<sequence length="56" mass="6404">MSREDNDKIENWPYNPSASVEMIDIEKTGLVNVLKNAIDAQNILMEISQLPSLMKR</sequence>
<reference evidence="1" key="1">
    <citation type="journal article" date="2015" name="Nature">
        <title>Complex archaea that bridge the gap between prokaryotes and eukaryotes.</title>
        <authorList>
            <person name="Spang A."/>
            <person name="Saw J.H."/>
            <person name="Jorgensen S.L."/>
            <person name="Zaremba-Niedzwiedzka K."/>
            <person name="Martijn J."/>
            <person name="Lind A.E."/>
            <person name="van Eijk R."/>
            <person name="Schleper C."/>
            <person name="Guy L."/>
            <person name="Ettema T.J."/>
        </authorList>
    </citation>
    <scope>NUCLEOTIDE SEQUENCE</scope>
</reference>
<name>A0A0F9FYK9_9ZZZZ</name>
<gene>
    <name evidence="1" type="ORF">LCGC14_2185090</name>
</gene>